<protein>
    <submittedName>
        <fullName evidence="2">Uncharacterized protein</fullName>
    </submittedName>
</protein>
<evidence type="ECO:0000313" key="2">
    <source>
        <dbReference type="EMBL" id="MDI9238592.1"/>
    </source>
</evidence>
<comment type="caution">
    <text evidence="2">The sequence shown here is derived from an EMBL/GenBank/DDBJ whole genome shotgun (WGS) entry which is preliminary data.</text>
</comment>
<evidence type="ECO:0000256" key="1">
    <source>
        <dbReference type="SAM" id="Phobius"/>
    </source>
</evidence>
<dbReference type="RefSeq" id="WP_283212045.1">
    <property type="nucleotide sequence ID" value="NZ_JASGBI010000001.1"/>
</dbReference>
<proteinExistence type="predicted"/>
<evidence type="ECO:0000313" key="3">
    <source>
        <dbReference type="Proteomes" id="UP001321580"/>
    </source>
</evidence>
<dbReference type="EMBL" id="JASGBI010000001">
    <property type="protein sequence ID" value="MDI9238592.1"/>
    <property type="molecule type" value="Genomic_DNA"/>
</dbReference>
<organism evidence="2 3">
    <name type="scientific">Lysobacter stagni</name>
    <dbReference type="NCBI Taxonomy" id="3045172"/>
    <lineage>
        <taxon>Bacteria</taxon>
        <taxon>Pseudomonadati</taxon>
        <taxon>Pseudomonadota</taxon>
        <taxon>Gammaproteobacteria</taxon>
        <taxon>Lysobacterales</taxon>
        <taxon>Lysobacteraceae</taxon>
        <taxon>Lysobacter</taxon>
    </lineage>
</organism>
<dbReference type="Proteomes" id="UP001321580">
    <property type="component" value="Unassembled WGS sequence"/>
</dbReference>
<gene>
    <name evidence="2" type="ORF">QLQ15_06645</name>
</gene>
<reference evidence="2 3" key="1">
    <citation type="submission" date="2023-05" db="EMBL/GenBank/DDBJ databases">
        <title>Lysobacter sp. strain LF1 Genome sequencing and assembly.</title>
        <authorList>
            <person name="Jung Y."/>
        </authorList>
    </citation>
    <scope>NUCLEOTIDE SEQUENCE [LARGE SCALE GENOMIC DNA]</scope>
    <source>
        <strain evidence="2 3">LF1</strain>
    </source>
</reference>
<keyword evidence="3" id="KW-1185">Reference proteome</keyword>
<sequence length="120" mass="13564">MIERMRQWRRFVSDALFERGGLKLVFEHARNLVVATLIIAAGLEASHGSRKIALAMDAFIIGNLVALVGLALLVLNFLDGLRLLTRLNAPRLLQWLLALTYVVFSWRVAQLVLMFRSHPV</sequence>
<keyword evidence="1" id="KW-1133">Transmembrane helix</keyword>
<feature type="transmembrane region" description="Helical" evidence="1">
    <location>
        <begin position="95"/>
        <end position="115"/>
    </location>
</feature>
<feature type="transmembrane region" description="Helical" evidence="1">
    <location>
        <begin position="52"/>
        <end position="75"/>
    </location>
</feature>
<name>A0ABT6XEL9_9GAMM</name>
<keyword evidence="1" id="KW-0812">Transmembrane</keyword>
<keyword evidence="1" id="KW-0472">Membrane</keyword>
<accession>A0ABT6XEL9</accession>